<name>A0A7M1RRL4_9CAUD</name>
<dbReference type="InterPro" id="IPR027417">
    <property type="entry name" value="P-loop_NTPase"/>
</dbReference>
<protein>
    <submittedName>
        <fullName evidence="1">Flagella-related protein H</fullName>
    </submittedName>
</protein>
<organism evidence="1 2">
    <name type="scientific">uncultured phage cr53_1</name>
    <dbReference type="NCBI Taxonomy" id="2772080"/>
    <lineage>
        <taxon>Viruses</taxon>
        <taxon>Duplodnaviria</taxon>
        <taxon>Heunggongvirae</taxon>
        <taxon>Uroviricota</taxon>
        <taxon>Caudoviricetes</taxon>
        <taxon>Crassvirales</taxon>
        <taxon>Suoliviridae</taxon>
        <taxon>Loutivirinae</taxon>
        <taxon>Blohavirus</taxon>
        <taxon>Blohavirus americanus</taxon>
    </lineage>
</organism>
<accession>A0A7M1RRL4</accession>
<dbReference type="Pfam" id="PF13479">
    <property type="entry name" value="AAA_24"/>
    <property type="match status" value="1"/>
</dbReference>
<evidence type="ECO:0000313" key="2">
    <source>
        <dbReference type="Proteomes" id="UP000593713"/>
    </source>
</evidence>
<dbReference type="Proteomes" id="UP000593713">
    <property type="component" value="Segment"/>
</dbReference>
<dbReference type="KEGG" id="vg:65130691"/>
<dbReference type="SUPFAM" id="SSF52540">
    <property type="entry name" value="P-loop containing nucleoside triphosphate hydrolases"/>
    <property type="match status" value="1"/>
</dbReference>
<dbReference type="RefSeq" id="YP_010112226.1">
    <property type="nucleotide sequence ID" value="NC_055889.1"/>
</dbReference>
<reference evidence="1 2" key="1">
    <citation type="submission" date="2020-07" db="EMBL/GenBank/DDBJ databases">
        <title>Taxonomic proposal: Crassvirales, a new order of highly abundant and diverse bacterial viruses.</title>
        <authorList>
            <person name="Shkoporov A.N."/>
            <person name="Stockdale S.R."/>
            <person name="Guerin E."/>
            <person name="Ross R.P."/>
            <person name="Hill C."/>
        </authorList>
    </citation>
    <scope>NUCLEOTIDE SEQUENCE [LARGE SCALE GENOMIC DNA]</scope>
</reference>
<dbReference type="EMBL" id="MT774396">
    <property type="protein sequence ID" value="QOR56774.1"/>
    <property type="molecule type" value="Genomic_DNA"/>
</dbReference>
<evidence type="ECO:0000313" key="1">
    <source>
        <dbReference type="EMBL" id="QOR56774.1"/>
    </source>
</evidence>
<keyword evidence="1" id="KW-0966">Cell projection</keyword>
<sequence length="246" mass="27437">MIVLPKEKVKAKVENPRFLILFGKPKAGKTTLVAALDNNLIIDLEGGSEFLEALAVQARSVKDLGDIANAIREIKKETGKYPYKYITIDNATRLEEMCMSFAIQLYKATPMGKKYEGTDLRTLPNGSGYLYIRQAVRKVIDMFRGLCDNFILIGHTKDKLINKNGEEMAEMSLDLVGALANIICGEADAVGYVYRKKNETHISFEGGDNSVIEARAPHLRGKNIVVAESDENNNITAYWNKVYLPE</sequence>
<dbReference type="Gene3D" id="3.40.50.300">
    <property type="entry name" value="P-loop containing nucleotide triphosphate hydrolases"/>
    <property type="match status" value="1"/>
</dbReference>
<dbReference type="GeneID" id="65130691"/>
<keyword evidence="1" id="KW-0969">Cilium</keyword>
<proteinExistence type="predicted"/>
<keyword evidence="2" id="KW-1185">Reference proteome</keyword>
<keyword evidence="1" id="KW-0282">Flagellum</keyword>